<gene>
    <name evidence="12" type="ORF">A1359_11480</name>
</gene>
<dbReference type="SUPFAM" id="SSF51445">
    <property type="entry name" value="(Trans)glycosidases"/>
    <property type="match status" value="2"/>
</dbReference>
<dbReference type="Gene3D" id="3.20.20.80">
    <property type="entry name" value="Glycosidases"/>
    <property type="match status" value="5"/>
</dbReference>
<comment type="catalytic activity">
    <reaction evidence="1 10">
        <text>Transfers a segment of a (1-&gt;4)-alpha-D-glucan to a new position in an acceptor, which may be glucose or a (1-&gt;4)-alpha-D-glucan.</text>
        <dbReference type="EC" id="2.4.1.25"/>
    </reaction>
</comment>
<accession>A0A177N8H4</accession>
<dbReference type="OrthoDB" id="9761577at2"/>
<keyword evidence="13" id="KW-1185">Reference proteome</keyword>
<feature type="domain" description="Glycosyl hydrolase family 13 catalytic" evidence="11">
    <location>
        <begin position="748"/>
        <end position="1552"/>
    </location>
</feature>
<dbReference type="Proteomes" id="UP000078476">
    <property type="component" value="Unassembled WGS sequence"/>
</dbReference>
<keyword evidence="6 10" id="KW-0808">Transferase</keyword>
<dbReference type="InterPro" id="IPR003385">
    <property type="entry name" value="Glyco_hydro_77"/>
</dbReference>
<dbReference type="PANTHER" id="PTHR32438:SF5">
    <property type="entry name" value="4-ALPHA-GLUCANOTRANSFERASE DPE1, CHLOROPLASTIC_AMYLOPLASTIC"/>
    <property type="match status" value="1"/>
</dbReference>
<dbReference type="Pfam" id="PF00128">
    <property type="entry name" value="Alpha-amylase"/>
    <property type="match status" value="1"/>
</dbReference>
<comment type="similarity">
    <text evidence="2 10">Belongs to the disproportionating enzyme family.</text>
</comment>
<organism evidence="12 13">
    <name type="scientific">Methylomonas lenta</name>
    <dbReference type="NCBI Taxonomy" id="980561"/>
    <lineage>
        <taxon>Bacteria</taxon>
        <taxon>Pseudomonadati</taxon>
        <taxon>Pseudomonadota</taxon>
        <taxon>Gammaproteobacteria</taxon>
        <taxon>Methylococcales</taxon>
        <taxon>Methylococcaceae</taxon>
        <taxon>Methylomonas</taxon>
    </lineage>
</organism>
<evidence type="ECO:0000259" key="11">
    <source>
        <dbReference type="SMART" id="SM00642"/>
    </source>
</evidence>
<reference evidence="12 13" key="1">
    <citation type="submission" date="2016-03" db="EMBL/GenBank/DDBJ databases">
        <authorList>
            <person name="Ploux O."/>
        </authorList>
    </citation>
    <scope>NUCLEOTIDE SEQUENCE [LARGE SCALE GENOMIC DNA]</scope>
    <source>
        <strain evidence="12 13">R-45370</strain>
    </source>
</reference>
<evidence type="ECO:0000313" key="13">
    <source>
        <dbReference type="Proteomes" id="UP000078476"/>
    </source>
</evidence>
<dbReference type="EC" id="2.4.1.25" evidence="3 10"/>
<dbReference type="PANTHER" id="PTHR32438">
    <property type="entry name" value="4-ALPHA-GLUCANOTRANSFERASE DPE1, CHLOROPLASTIC/AMYLOPLASTIC"/>
    <property type="match status" value="1"/>
</dbReference>
<evidence type="ECO:0000256" key="8">
    <source>
        <dbReference type="ARBA" id="ARBA00031423"/>
    </source>
</evidence>
<dbReference type="Pfam" id="PF02446">
    <property type="entry name" value="Glyco_hydro_77"/>
    <property type="match status" value="1"/>
</dbReference>
<evidence type="ECO:0000313" key="12">
    <source>
        <dbReference type="EMBL" id="OAI14182.1"/>
    </source>
</evidence>
<dbReference type="InterPro" id="IPR048458">
    <property type="entry name" value="MalQ_N"/>
</dbReference>
<dbReference type="STRING" id="980561.A1359_11480"/>
<dbReference type="GO" id="GO:0004134">
    <property type="term" value="F:4-alpha-glucanotransferase activity"/>
    <property type="evidence" value="ECO:0007669"/>
    <property type="project" value="UniProtKB-EC"/>
</dbReference>
<keyword evidence="7 10" id="KW-0119">Carbohydrate metabolism</keyword>
<evidence type="ECO:0000256" key="1">
    <source>
        <dbReference type="ARBA" id="ARBA00000439"/>
    </source>
</evidence>
<evidence type="ECO:0000256" key="6">
    <source>
        <dbReference type="ARBA" id="ARBA00022679"/>
    </source>
</evidence>
<dbReference type="GO" id="GO:0005975">
    <property type="term" value="P:carbohydrate metabolic process"/>
    <property type="evidence" value="ECO:0007669"/>
    <property type="project" value="InterPro"/>
</dbReference>
<dbReference type="InterPro" id="IPR006047">
    <property type="entry name" value="GH13_cat_dom"/>
</dbReference>
<evidence type="ECO:0000256" key="7">
    <source>
        <dbReference type="ARBA" id="ARBA00023277"/>
    </source>
</evidence>
<dbReference type="InterPro" id="IPR017853">
    <property type="entry name" value="GH"/>
</dbReference>
<dbReference type="CDD" id="cd11336">
    <property type="entry name" value="AmyAc_MTSase"/>
    <property type="match status" value="1"/>
</dbReference>
<dbReference type="Pfam" id="PF21226">
    <property type="entry name" value="MalQ_N"/>
    <property type="match status" value="1"/>
</dbReference>
<evidence type="ECO:0000256" key="4">
    <source>
        <dbReference type="ARBA" id="ARBA00020295"/>
    </source>
</evidence>
<dbReference type="NCBIfam" id="TIGR00217">
    <property type="entry name" value="malQ"/>
    <property type="match status" value="1"/>
</dbReference>
<dbReference type="EMBL" id="LUUI01000113">
    <property type="protein sequence ID" value="OAI14182.1"/>
    <property type="molecule type" value="Genomic_DNA"/>
</dbReference>
<sequence length="1703" mass="192561">MTRKSALHELAAFCGIADEHTDIWGNRHLTSDATRKVLLTAMGLSGHETDPARIQRDLENAEWLRLLPPVTVVRCDEPIRIEFTVPVRLASSTLNWVLQLESGATQQGACVPERLPLIRKRHVVDAEFSRHTLELLKVEELGYHKFVIERPDGSAVEMPVIVVPTICYQPKVIRDGVRVWGLAVQLYGLRSRRNWGIGDFTDLRHLVDITADSGGGIIGLNPLHELFPNNPEHISPYSPSCRSALNTLYIDVEAVAEFHECTAAQMLVAMPQFQARLRSLLAEELVNYTGVAQIKREVLNLLYEHFRERHLTQNSEHAQAFFLYRDKSGTSLERLARFEALQAHFQAQDDMTWGWPVWPEAYRDPESTAVANFVAEHESAVTFYAWLQYLADIQLGEAGRQSWLRGLGIGLYADLAVGANPGGAEVWGWQGVFAAGAYTGAPPDLINRMGQDWGLPPYIPHRLRGVAYAPLIEVLRANMRHAGALRIDHAMCLTRLFWVPAGRPASEGAYVAYALDELLGIVALESWRNQCLVIGEVLGTVPEGLRTRFTATDLMSYQPFIFERDEDGGFAAPSSYPHQALVAASTHDLPTLAGFWKGSDLHRRVELKLFPSQELYERFVVERAQDRARMLLALEHEGLLPEGASEQPVAVKELTAPFINAIHAYLARTPSMVLVIQPEDIFGILEQANLPGTRENQHPNWSRRLPLDLEDWCVDECFTQATEVVRNERGSAVVPRPELPVHSAAIPRAIYRLQFNKDFTFSQAVEIVPYLAKLGISHCYASPYLKARPGSSHGYDVVDHGVLNPEIGTQEDYERFVAVLHEHDMGQIIDVVPNHMGVMGCDNAWWLDVLENGPAAVHAKCFDIDWDPLNPDIKGKVLLPVLGDYYATVLERGEIILEFDSVRGEFSLFYYQHRMPIDPATYPLIVLHRYERLVAVLGETDQRNIELQTLLTAFARLPTRLDTEPSHRAERQRDKEVHKHHLATLVAASPDIAQHIRDNLNDFNGRSGDTASFDALHALIQEQGYRLAFWHIASHEINYRRFFDINGLAALRIEEPDVFEATHHFVLDLVKQGKVNGMRIDHPDGLYNPREYFSRLQSSVGGRVHEAGEPLPLYLVIEKILAEHEQLPLDWPIHGTTGYQFSNLANSLLIDPSSKWRMTRIYERFIGESIDFEALVHRAKHLVMNTALVSELNVLAYRLARIAAMDRHTCDFTLYTLREALAEVVACFPVYRTYINDNGLSDNDRGHIEWAIAIAKKRNPALDSRVFTFVQSVLSTDIAQGRPEAYHSAVIFFAMKFQQFTSPVMAKGLEDTSFYRYHRLVSLNDVGGDPSRFGISVAAYHAVTRARVKRWPHNLLATSTHDSKRSEDLRTRINVLSEIPAEWKLFLKGWSKINHTKKQSIDGILVPSANDEYLLYQTLIGSWPLGDMMFDDLDAYRLRIEAYMIKAVREAKEHSSWINVNSAYEAALSDFIATLLTPGDNNLFLTDFERATQRITHHGLLNSLSLMLLKLTSPGVPDIYQGCELWQFNLVDPDNRRSVDFSLRGRLLNELRQMENFPVIELIERLHILLGGMADGRAKLYLIWRTLALRAQKPELFYKGDYQSLTVRGERANHICAYARRQGNEALIAVAPRLTVKLLGTKGENGGLPLGHDIWRDTRIDLPKELRHVSWRNVYTKELLASDNSLVVANTLVNFPVALLVTG</sequence>
<evidence type="ECO:0000256" key="3">
    <source>
        <dbReference type="ARBA" id="ARBA00012560"/>
    </source>
</evidence>
<evidence type="ECO:0000256" key="5">
    <source>
        <dbReference type="ARBA" id="ARBA00022676"/>
    </source>
</evidence>
<evidence type="ECO:0000256" key="10">
    <source>
        <dbReference type="RuleBase" id="RU361207"/>
    </source>
</evidence>
<protein>
    <recommendedName>
        <fullName evidence="4 10">4-alpha-glucanotransferase</fullName>
        <ecNumber evidence="3 10">2.4.1.25</ecNumber>
    </recommendedName>
    <alternativeName>
        <fullName evidence="8 10">Amylomaltase</fullName>
    </alternativeName>
    <alternativeName>
        <fullName evidence="9 10">Disproportionating enzyme</fullName>
    </alternativeName>
</protein>
<comment type="caution">
    <text evidence="12">The sequence shown here is derived from an EMBL/GenBank/DDBJ whole genome shotgun (WGS) entry which is preliminary data.</text>
</comment>
<evidence type="ECO:0000256" key="2">
    <source>
        <dbReference type="ARBA" id="ARBA00005684"/>
    </source>
</evidence>
<dbReference type="InterPro" id="IPR012767">
    <property type="entry name" value="Trehalose_TreY"/>
</dbReference>
<proteinExistence type="inferred from homology"/>
<dbReference type="NCBIfam" id="NF011077">
    <property type="entry name" value="PRK14507.1"/>
    <property type="match status" value="1"/>
</dbReference>
<evidence type="ECO:0000256" key="9">
    <source>
        <dbReference type="ARBA" id="ARBA00031501"/>
    </source>
</evidence>
<name>A0A177N8H4_9GAMM</name>
<dbReference type="SMART" id="SM00642">
    <property type="entry name" value="Aamy"/>
    <property type="match status" value="1"/>
</dbReference>
<keyword evidence="5 10" id="KW-0328">Glycosyltransferase</keyword>
<dbReference type="NCBIfam" id="TIGR02401">
    <property type="entry name" value="trehalose_TreY"/>
    <property type="match status" value="1"/>
</dbReference>